<dbReference type="AlphaFoldDB" id="Q02D54"/>
<evidence type="ECO:0000313" key="1">
    <source>
        <dbReference type="EMBL" id="ABJ84205.1"/>
    </source>
</evidence>
<gene>
    <name evidence="1" type="ordered locus">Acid_3228</name>
</gene>
<dbReference type="InterPro" id="IPR046032">
    <property type="entry name" value="DUF5990"/>
</dbReference>
<name>Q02D54_SOLUE</name>
<dbReference type="eggNOG" id="ENOG5032TGT">
    <property type="taxonomic scope" value="Bacteria"/>
</dbReference>
<organism evidence="1">
    <name type="scientific">Solibacter usitatus (strain Ellin6076)</name>
    <dbReference type="NCBI Taxonomy" id="234267"/>
    <lineage>
        <taxon>Bacteria</taxon>
        <taxon>Pseudomonadati</taxon>
        <taxon>Acidobacteriota</taxon>
        <taxon>Terriglobia</taxon>
        <taxon>Bryobacterales</taxon>
        <taxon>Solibacteraceae</taxon>
        <taxon>Candidatus Solibacter</taxon>
    </lineage>
</organism>
<protein>
    <submittedName>
        <fullName evidence="1">Uncharacterized protein</fullName>
    </submittedName>
</protein>
<dbReference type="HOGENOM" id="CLU_1853938_0_0_0"/>
<proteinExistence type="predicted"/>
<accession>Q02D54</accession>
<reference evidence="1" key="1">
    <citation type="submission" date="2006-10" db="EMBL/GenBank/DDBJ databases">
        <title>Complete sequence of Solibacter usitatus Ellin6076.</title>
        <authorList>
            <consortium name="US DOE Joint Genome Institute"/>
            <person name="Copeland A."/>
            <person name="Lucas S."/>
            <person name="Lapidus A."/>
            <person name="Barry K."/>
            <person name="Detter J.C."/>
            <person name="Glavina del Rio T."/>
            <person name="Hammon N."/>
            <person name="Israni S."/>
            <person name="Dalin E."/>
            <person name="Tice H."/>
            <person name="Pitluck S."/>
            <person name="Thompson L.S."/>
            <person name="Brettin T."/>
            <person name="Bruce D."/>
            <person name="Han C."/>
            <person name="Tapia R."/>
            <person name="Gilna P."/>
            <person name="Schmutz J."/>
            <person name="Larimer F."/>
            <person name="Land M."/>
            <person name="Hauser L."/>
            <person name="Kyrpides N."/>
            <person name="Mikhailova N."/>
            <person name="Janssen P.H."/>
            <person name="Kuske C.R."/>
            <person name="Richardson P."/>
        </authorList>
    </citation>
    <scope>NUCLEOTIDE SEQUENCE</scope>
    <source>
        <strain evidence="1">Ellin6076</strain>
    </source>
</reference>
<dbReference type="STRING" id="234267.Acid_3228"/>
<dbReference type="Pfam" id="PF19452">
    <property type="entry name" value="DUF5990"/>
    <property type="match status" value="1"/>
</dbReference>
<sequence length="142" mass="15439">MARELTLRIIIEQPPPGVDFGLQKGSGSLYETVQRQRSQGNDLTFEFQPSIKDGVFDTMAALGGPFVQGPRQQRFVYIDIGTAAGQLDSSWSRRLKIPLDGIPSKFLAKGGILECRVPGTGRDGGPNCATVKDFDGWKPVIS</sequence>
<dbReference type="EMBL" id="CP000473">
    <property type="protein sequence ID" value="ABJ84205.1"/>
    <property type="molecule type" value="Genomic_DNA"/>
</dbReference>
<dbReference type="OrthoDB" id="8796340at2"/>
<dbReference type="KEGG" id="sus:Acid_3228"/>
<dbReference type="InParanoid" id="Q02D54"/>